<dbReference type="PIRSF" id="PIRSF015558">
    <property type="entry name" value="Txn_reg_DeoR_prd"/>
    <property type="match status" value="1"/>
</dbReference>
<evidence type="ECO:0000313" key="5">
    <source>
        <dbReference type="Proteomes" id="UP000241764"/>
    </source>
</evidence>
<evidence type="ECO:0000259" key="1">
    <source>
        <dbReference type="Pfam" id="PF13280"/>
    </source>
</evidence>
<evidence type="ECO:0000259" key="3">
    <source>
        <dbReference type="Pfam" id="PF26109"/>
    </source>
</evidence>
<dbReference type="InterPro" id="IPR026881">
    <property type="entry name" value="WYL_dom"/>
</dbReference>
<dbReference type="AlphaFoldDB" id="A0A2P7B6X4"/>
<feature type="domain" description="WYL" evidence="1">
    <location>
        <begin position="128"/>
        <end position="194"/>
    </location>
</feature>
<accession>A0A2P7B6X4</accession>
<dbReference type="Pfam" id="PF13280">
    <property type="entry name" value="WYL"/>
    <property type="match status" value="1"/>
</dbReference>
<organism evidence="4 5">
    <name type="scientific">Phyllobacterium sophorae</name>
    <dbReference type="NCBI Taxonomy" id="1520277"/>
    <lineage>
        <taxon>Bacteria</taxon>
        <taxon>Pseudomonadati</taxon>
        <taxon>Pseudomonadota</taxon>
        <taxon>Alphaproteobacteria</taxon>
        <taxon>Hyphomicrobiales</taxon>
        <taxon>Phyllobacteriaceae</taxon>
        <taxon>Phyllobacterium</taxon>
    </lineage>
</organism>
<dbReference type="EMBL" id="PGGM01000010">
    <property type="protein sequence ID" value="PSH62224.1"/>
    <property type="molecule type" value="Genomic_DNA"/>
</dbReference>
<dbReference type="InterPro" id="IPR016634">
    <property type="entry name" value="CapW-like"/>
</dbReference>
<dbReference type="Proteomes" id="UP000241764">
    <property type="component" value="Unassembled WGS sequence"/>
</dbReference>
<evidence type="ECO:0000313" key="4">
    <source>
        <dbReference type="EMBL" id="PSH62224.1"/>
    </source>
</evidence>
<reference evidence="5" key="1">
    <citation type="submission" date="2017-11" db="EMBL/GenBank/DDBJ databases">
        <authorList>
            <person name="Kuznetsova I."/>
            <person name="Sazanova A."/>
            <person name="Chirak E."/>
            <person name="Safronova V."/>
            <person name="Willems A."/>
        </authorList>
    </citation>
    <scope>NUCLEOTIDE SEQUENCE [LARGE SCALE GENOMIC DNA]</scope>
    <source>
        <strain evidence="5">CCBAU 03422</strain>
    </source>
</reference>
<dbReference type="Pfam" id="PF26109">
    <property type="entry name" value="WHD_BrxR"/>
    <property type="match status" value="1"/>
</dbReference>
<dbReference type="Pfam" id="PF26107">
    <property type="entry name" value="BrxR_CTD"/>
    <property type="match status" value="1"/>
</dbReference>
<comment type="caution">
    <text evidence="4">The sequence shown here is derived from an EMBL/GenBank/DDBJ whole genome shotgun (WGS) entry which is preliminary data.</text>
</comment>
<dbReference type="OrthoDB" id="6400324at2"/>
<dbReference type="RefSeq" id="WP_106665892.1">
    <property type="nucleotide sequence ID" value="NZ_PGGM01000010.1"/>
</dbReference>
<evidence type="ECO:0000259" key="2">
    <source>
        <dbReference type="Pfam" id="PF26107"/>
    </source>
</evidence>
<keyword evidence="5" id="KW-1185">Reference proteome</keyword>
<dbReference type="PROSITE" id="PS52050">
    <property type="entry name" value="WYL"/>
    <property type="match status" value="1"/>
</dbReference>
<feature type="domain" description="DNA-binding transcriptional repressor CapW C-terminal dimerisation" evidence="2">
    <location>
        <begin position="214"/>
        <end position="283"/>
    </location>
</feature>
<dbReference type="InterPro" id="IPR059020">
    <property type="entry name" value="CapW_CTD"/>
</dbReference>
<gene>
    <name evidence="4" type="ORF">CU103_20615</name>
</gene>
<name>A0A2P7B6X4_9HYPH</name>
<feature type="domain" description="DNA-binding transcriptional repressor CapW winged helix-turn-helix" evidence="3">
    <location>
        <begin position="13"/>
        <end position="92"/>
    </location>
</feature>
<sequence length="304" mass="35337">MTGTVDHNLKWGVAKRLEFIDFRLFWDGFFNRKDIVDFFGISEQQASSDISAYQLRAQRNLRYDPSKKSFVRTADYKPEFIGPFSDRFLLQLMAVNRGLMSEEDTWFSQMPPIEVVGQLRRRPTNPTYLLRILDAIKQRGELELGYESLTGSPGGIRVVAPHSFLYSADRWYVRAWSEQHNDFRDYNLNRITSAGLPRECDIDPSMDLEWHHTIELALIPNPRLDKAKQVAVAAEYDMTDDELRLPCRLSAAFYLINEHNLDLAGDKIKPEKQQLVLRNLDEVIQAREVVRKLSVEALRNKKSR</sequence>
<dbReference type="InterPro" id="IPR059019">
    <property type="entry name" value="WHD_CapW"/>
</dbReference>
<protein>
    <submittedName>
        <fullName evidence="4">WYL domain-containing protein</fullName>
    </submittedName>
</protein>
<proteinExistence type="predicted"/>